<evidence type="ECO:0000313" key="1">
    <source>
        <dbReference type="EMBL" id="CAI9623392.1"/>
    </source>
</evidence>
<keyword evidence="2" id="KW-1185">Reference proteome</keyword>
<protein>
    <submittedName>
        <fullName evidence="1">Uncharacterized protein</fullName>
    </submittedName>
</protein>
<reference evidence="1" key="1">
    <citation type="submission" date="2023-05" db="EMBL/GenBank/DDBJ databases">
        <authorList>
            <person name="Stuckert A."/>
        </authorList>
    </citation>
    <scope>NUCLEOTIDE SEQUENCE</scope>
</reference>
<proteinExistence type="predicted"/>
<sequence>PDACTRPEACTRPDALHDELIQLNDLLGQLTRCPLLIQMIRYLIRCPLSCQLTQSPLS</sequence>
<name>A0ABN9HSK3_9NEOB</name>
<organism evidence="1 2">
    <name type="scientific">Staurois parvus</name>
    <dbReference type="NCBI Taxonomy" id="386267"/>
    <lineage>
        <taxon>Eukaryota</taxon>
        <taxon>Metazoa</taxon>
        <taxon>Chordata</taxon>
        <taxon>Craniata</taxon>
        <taxon>Vertebrata</taxon>
        <taxon>Euteleostomi</taxon>
        <taxon>Amphibia</taxon>
        <taxon>Batrachia</taxon>
        <taxon>Anura</taxon>
        <taxon>Neobatrachia</taxon>
        <taxon>Ranoidea</taxon>
        <taxon>Ranidae</taxon>
        <taxon>Staurois</taxon>
    </lineage>
</organism>
<dbReference type="EMBL" id="CATNWA010021641">
    <property type="protein sequence ID" value="CAI9623392.1"/>
    <property type="molecule type" value="Genomic_DNA"/>
</dbReference>
<gene>
    <name evidence="1" type="ORF">SPARVUS_LOCUS16460094</name>
</gene>
<comment type="caution">
    <text evidence="1">The sequence shown here is derived from an EMBL/GenBank/DDBJ whole genome shotgun (WGS) entry which is preliminary data.</text>
</comment>
<evidence type="ECO:0000313" key="2">
    <source>
        <dbReference type="Proteomes" id="UP001162483"/>
    </source>
</evidence>
<accession>A0ABN9HSK3</accession>
<dbReference type="Proteomes" id="UP001162483">
    <property type="component" value="Unassembled WGS sequence"/>
</dbReference>
<feature type="non-terminal residue" evidence="1">
    <location>
        <position position="1"/>
    </location>
</feature>